<organism evidence="1 2">
    <name type="scientific">Bosea eneae</name>
    <dbReference type="NCBI Taxonomy" id="151454"/>
    <lineage>
        <taxon>Bacteria</taxon>
        <taxon>Pseudomonadati</taxon>
        <taxon>Pseudomonadota</taxon>
        <taxon>Alphaproteobacteria</taxon>
        <taxon>Hyphomicrobiales</taxon>
        <taxon>Boseaceae</taxon>
        <taxon>Bosea</taxon>
    </lineage>
</organism>
<dbReference type="EMBL" id="JBHSLW010000025">
    <property type="protein sequence ID" value="MFC5421031.1"/>
    <property type="molecule type" value="Genomic_DNA"/>
</dbReference>
<comment type="caution">
    <text evidence="1">The sequence shown here is derived from an EMBL/GenBank/DDBJ whole genome shotgun (WGS) entry which is preliminary data.</text>
</comment>
<dbReference type="RefSeq" id="WP_377799377.1">
    <property type="nucleotide sequence ID" value="NZ_JBHSLW010000025.1"/>
</dbReference>
<dbReference type="Proteomes" id="UP001596053">
    <property type="component" value="Unassembled WGS sequence"/>
</dbReference>
<sequence length="83" mass="9226">MSATFQPGYHRVRDIVPVGSPPSTRVLWIAPLPEDAEWPMPRPWLGAWLTEADARFASLAVIRGEPELITSMIIERIETAVAS</sequence>
<gene>
    <name evidence="1" type="ORF">ACFPOB_15850</name>
</gene>
<evidence type="ECO:0000313" key="1">
    <source>
        <dbReference type="EMBL" id="MFC5421031.1"/>
    </source>
</evidence>
<evidence type="ECO:0000313" key="2">
    <source>
        <dbReference type="Proteomes" id="UP001596053"/>
    </source>
</evidence>
<accession>A0ABW0ITN6</accession>
<name>A0ABW0ITN6_9HYPH</name>
<protein>
    <submittedName>
        <fullName evidence="1">Uncharacterized protein</fullName>
    </submittedName>
</protein>
<proteinExistence type="predicted"/>
<reference evidence="2" key="1">
    <citation type="journal article" date="2019" name="Int. J. Syst. Evol. Microbiol.">
        <title>The Global Catalogue of Microorganisms (GCM) 10K type strain sequencing project: providing services to taxonomists for standard genome sequencing and annotation.</title>
        <authorList>
            <consortium name="The Broad Institute Genomics Platform"/>
            <consortium name="The Broad Institute Genome Sequencing Center for Infectious Disease"/>
            <person name="Wu L."/>
            <person name="Ma J."/>
        </authorList>
    </citation>
    <scope>NUCLEOTIDE SEQUENCE [LARGE SCALE GENOMIC DNA]</scope>
    <source>
        <strain evidence="2">NCAIM B.01391</strain>
    </source>
</reference>
<keyword evidence="2" id="KW-1185">Reference proteome</keyword>